<accession>A0AAD5U2H6</accession>
<dbReference type="AlphaFoldDB" id="A0AAD5U2H6"/>
<sequence length="154" mass="16919">MATLQPGGTRTAVTVLTNTITQTQDPLMSTILGAPANTGPVTLFFSPLIPYPTRQASQVYDLQNPTVLAAVIVGPILFLLCVFVCLCYKRRKAEEMALPTKSDLNVIETPNRRYSSESTHPLKSRMSLKRIKSVMKGGQKKMQKQKLPPGPSDM</sequence>
<keyword evidence="2" id="KW-0812">Transmembrane</keyword>
<reference evidence="3" key="1">
    <citation type="submission" date="2020-05" db="EMBL/GenBank/DDBJ databases">
        <title>Phylogenomic resolution of chytrid fungi.</title>
        <authorList>
            <person name="Stajich J.E."/>
            <person name="Amses K."/>
            <person name="Simmons R."/>
            <person name="Seto K."/>
            <person name="Myers J."/>
            <person name="Bonds A."/>
            <person name="Quandt C.A."/>
            <person name="Barry K."/>
            <person name="Liu P."/>
            <person name="Grigoriev I."/>
            <person name="Longcore J.E."/>
            <person name="James T.Y."/>
        </authorList>
    </citation>
    <scope>NUCLEOTIDE SEQUENCE</scope>
    <source>
        <strain evidence="3">JEL0476</strain>
    </source>
</reference>
<comment type="caution">
    <text evidence="3">The sequence shown here is derived from an EMBL/GenBank/DDBJ whole genome shotgun (WGS) entry which is preliminary data.</text>
</comment>
<organism evidence="3 4">
    <name type="scientific">Clydaea vesicula</name>
    <dbReference type="NCBI Taxonomy" id="447962"/>
    <lineage>
        <taxon>Eukaryota</taxon>
        <taxon>Fungi</taxon>
        <taxon>Fungi incertae sedis</taxon>
        <taxon>Chytridiomycota</taxon>
        <taxon>Chytridiomycota incertae sedis</taxon>
        <taxon>Chytridiomycetes</taxon>
        <taxon>Lobulomycetales</taxon>
        <taxon>Lobulomycetaceae</taxon>
        <taxon>Clydaea</taxon>
    </lineage>
</organism>
<proteinExistence type="predicted"/>
<evidence type="ECO:0000313" key="4">
    <source>
        <dbReference type="Proteomes" id="UP001211065"/>
    </source>
</evidence>
<name>A0AAD5U2H6_9FUNG</name>
<keyword evidence="4" id="KW-1185">Reference proteome</keyword>
<dbReference type="Proteomes" id="UP001211065">
    <property type="component" value="Unassembled WGS sequence"/>
</dbReference>
<feature type="compositionally biased region" description="Basic residues" evidence="1">
    <location>
        <begin position="133"/>
        <end position="144"/>
    </location>
</feature>
<gene>
    <name evidence="3" type="ORF">HK099_005438</name>
</gene>
<protein>
    <submittedName>
        <fullName evidence="3">Uncharacterized protein</fullName>
    </submittedName>
</protein>
<keyword evidence="2" id="KW-0472">Membrane</keyword>
<feature type="region of interest" description="Disordered" evidence="1">
    <location>
        <begin position="133"/>
        <end position="154"/>
    </location>
</feature>
<evidence type="ECO:0000313" key="3">
    <source>
        <dbReference type="EMBL" id="KAJ3217548.1"/>
    </source>
</evidence>
<feature type="transmembrane region" description="Helical" evidence="2">
    <location>
        <begin position="67"/>
        <end position="88"/>
    </location>
</feature>
<keyword evidence="2" id="KW-1133">Transmembrane helix</keyword>
<dbReference type="EMBL" id="JADGJW010000422">
    <property type="protein sequence ID" value="KAJ3217548.1"/>
    <property type="molecule type" value="Genomic_DNA"/>
</dbReference>
<evidence type="ECO:0000256" key="2">
    <source>
        <dbReference type="SAM" id="Phobius"/>
    </source>
</evidence>
<evidence type="ECO:0000256" key="1">
    <source>
        <dbReference type="SAM" id="MobiDB-lite"/>
    </source>
</evidence>